<dbReference type="RefSeq" id="WP_194929370.1">
    <property type="nucleotide sequence ID" value="NZ_JADLZT010000001.1"/>
</dbReference>
<dbReference type="SMART" id="SM00175">
    <property type="entry name" value="RAB"/>
    <property type="match status" value="1"/>
</dbReference>
<dbReference type="Gene3D" id="3.40.50.300">
    <property type="entry name" value="P-loop containing nucleotide triphosphate hydrolases"/>
    <property type="match status" value="1"/>
</dbReference>
<keyword evidence="2" id="KW-0342">GTP-binding</keyword>
<proteinExistence type="predicted"/>
<dbReference type="EMBL" id="JADLZT010000001">
    <property type="protein sequence ID" value="MBF6022783.1"/>
    <property type="molecule type" value="Genomic_DNA"/>
</dbReference>
<evidence type="ECO:0000256" key="1">
    <source>
        <dbReference type="ARBA" id="ARBA00022741"/>
    </source>
</evidence>
<dbReference type="CDD" id="cd00154">
    <property type="entry name" value="Rab"/>
    <property type="match status" value="1"/>
</dbReference>
<gene>
    <name evidence="3" type="ORF">IU514_01955</name>
</gene>
<keyword evidence="1" id="KW-0547">Nucleotide-binding</keyword>
<dbReference type="InterPro" id="IPR050227">
    <property type="entry name" value="Rab"/>
</dbReference>
<dbReference type="Proteomes" id="UP001429984">
    <property type="component" value="Unassembled WGS sequence"/>
</dbReference>
<dbReference type="Pfam" id="PF00071">
    <property type="entry name" value="Ras"/>
    <property type="match status" value="1"/>
</dbReference>
<dbReference type="SMART" id="SM00173">
    <property type="entry name" value="RAS"/>
    <property type="match status" value="1"/>
</dbReference>
<reference evidence="3 4" key="1">
    <citation type="submission" date="2020-11" db="EMBL/GenBank/DDBJ databases">
        <title>Draft Genome Sequence and Secondary Metabolite Biosynthetic Potential of the Lysobacter niastensis Type strain DSM 18481.</title>
        <authorList>
            <person name="Turrini P."/>
            <person name="Artuso I."/>
            <person name="Tescari M."/>
            <person name="Lugli G.A."/>
            <person name="Frangipani E."/>
            <person name="Ventura M."/>
            <person name="Visca P."/>
        </authorList>
    </citation>
    <scope>NUCLEOTIDE SEQUENCE [LARGE SCALE GENOMIC DNA]</scope>
    <source>
        <strain evidence="3 4">DSM 18481</strain>
    </source>
</reference>
<dbReference type="InterPro" id="IPR027417">
    <property type="entry name" value="P-loop_NTPase"/>
</dbReference>
<sequence length="167" mass="18145">MKSKSFKICVLGEFAVGKTSTVARCVRNTFSEVYLTTVGVKVDSRSLSLSADQEVRLVLWDIAGSNTLDQVRTNYILGAHALLLVADGTREPTVATALGLRDQAQVILERDLPSVLMLNKADLVGEWSVPLGRIREVEHELPIISASAKTGEGVEEALRELVKALMP</sequence>
<keyword evidence="4" id="KW-1185">Reference proteome</keyword>
<organism evidence="3 4">
    <name type="scientific">Lysobacter niastensis</name>
    <dbReference type="NCBI Taxonomy" id="380629"/>
    <lineage>
        <taxon>Bacteria</taxon>
        <taxon>Pseudomonadati</taxon>
        <taxon>Pseudomonadota</taxon>
        <taxon>Gammaproteobacteria</taxon>
        <taxon>Lysobacterales</taxon>
        <taxon>Lysobacteraceae</taxon>
        <taxon>Lysobacter</taxon>
    </lineage>
</organism>
<dbReference type="InterPro" id="IPR001806">
    <property type="entry name" value="Small_GTPase"/>
</dbReference>
<evidence type="ECO:0000256" key="2">
    <source>
        <dbReference type="ARBA" id="ARBA00023134"/>
    </source>
</evidence>
<accession>A0ABS0B2S2</accession>
<dbReference type="PRINTS" id="PR00449">
    <property type="entry name" value="RASTRNSFRMNG"/>
</dbReference>
<dbReference type="InterPro" id="IPR005225">
    <property type="entry name" value="Small_GTP-bd"/>
</dbReference>
<evidence type="ECO:0000313" key="4">
    <source>
        <dbReference type="Proteomes" id="UP001429984"/>
    </source>
</evidence>
<dbReference type="PANTHER" id="PTHR47977">
    <property type="entry name" value="RAS-RELATED PROTEIN RAB"/>
    <property type="match status" value="1"/>
</dbReference>
<dbReference type="SUPFAM" id="SSF52540">
    <property type="entry name" value="P-loop containing nucleoside triphosphate hydrolases"/>
    <property type="match status" value="1"/>
</dbReference>
<evidence type="ECO:0000313" key="3">
    <source>
        <dbReference type="EMBL" id="MBF6022783.1"/>
    </source>
</evidence>
<protein>
    <submittedName>
        <fullName evidence="3">GTP-binding protein</fullName>
    </submittedName>
</protein>
<name>A0ABS0B2S2_9GAMM</name>
<dbReference type="PROSITE" id="PS51419">
    <property type="entry name" value="RAB"/>
    <property type="match status" value="1"/>
</dbReference>
<dbReference type="NCBIfam" id="TIGR00231">
    <property type="entry name" value="small_GTP"/>
    <property type="match status" value="1"/>
</dbReference>
<comment type="caution">
    <text evidence="3">The sequence shown here is derived from an EMBL/GenBank/DDBJ whole genome shotgun (WGS) entry which is preliminary data.</text>
</comment>